<gene>
    <name evidence="3" type="ORF">GLAREA_06308</name>
</gene>
<dbReference type="PANTHER" id="PTHR24148">
    <property type="entry name" value="ANKYRIN REPEAT DOMAIN-CONTAINING PROTEIN 39 HOMOLOG-RELATED"/>
    <property type="match status" value="1"/>
</dbReference>
<name>S3DMK6_GLAL2</name>
<dbReference type="InterPro" id="IPR052895">
    <property type="entry name" value="HetReg/Transcr_Mod"/>
</dbReference>
<dbReference type="OrthoDB" id="194358at2759"/>
<accession>S3DMK6</accession>
<evidence type="ECO:0000313" key="3">
    <source>
        <dbReference type="EMBL" id="EPE33296.1"/>
    </source>
</evidence>
<dbReference type="Proteomes" id="UP000016922">
    <property type="component" value="Unassembled WGS sequence"/>
</dbReference>
<keyword evidence="4" id="KW-1185">Reference proteome</keyword>
<evidence type="ECO:0000256" key="1">
    <source>
        <dbReference type="SAM" id="Coils"/>
    </source>
</evidence>
<dbReference type="GeneID" id="19465362"/>
<evidence type="ECO:0000259" key="2">
    <source>
        <dbReference type="Pfam" id="PF06985"/>
    </source>
</evidence>
<dbReference type="RefSeq" id="XP_008079913.1">
    <property type="nucleotide sequence ID" value="XM_008081722.1"/>
</dbReference>
<keyword evidence="1" id="KW-0175">Coiled coil</keyword>
<dbReference type="STRING" id="1116229.S3DMK6"/>
<dbReference type="KEGG" id="glz:GLAREA_06308"/>
<organism evidence="3 4">
    <name type="scientific">Glarea lozoyensis (strain ATCC 20868 / MF5171)</name>
    <dbReference type="NCBI Taxonomy" id="1116229"/>
    <lineage>
        <taxon>Eukaryota</taxon>
        <taxon>Fungi</taxon>
        <taxon>Dikarya</taxon>
        <taxon>Ascomycota</taxon>
        <taxon>Pezizomycotina</taxon>
        <taxon>Leotiomycetes</taxon>
        <taxon>Helotiales</taxon>
        <taxon>Helotiaceae</taxon>
        <taxon>Glarea</taxon>
    </lineage>
</organism>
<dbReference type="PANTHER" id="PTHR24148:SF64">
    <property type="entry name" value="HETEROKARYON INCOMPATIBILITY DOMAIN-CONTAINING PROTEIN"/>
    <property type="match status" value="1"/>
</dbReference>
<proteinExistence type="predicted"/>
<feature type="domain" description="Heterokaryon incompatibility" evidence="2">
    <location>
        <begin position="147"/>
        <end position="306"/>
    </location>
</feature>
<reference evidence="3 4" key="1">
    <citation type="journal article" date="2013" name="BMC Genomics">
        <title>Genomics-driven discovery of the pneumocandin biosynthetic gene cluster in the fungus Glarea lozoyensis.</title>
        <authorList>
            <person name="Chen L."/>
            <person name="Yue Q."/>
            <person name="Zhang X."/>
            <person name="Xiang M."/>
            <person name="Wang C."/>
            <person name="Li S."/>
            <person name="Che Y."/>
            <person name="Ortiz-Lopez F.J."/>
            <person name="Bills G.F."/>
            <person name="Liu X."/>
            <person name="An Z."/>
        </authorList>
    </citation>
    <scope>NUCLEOTIDE SEQUENCE [LARGE SCALE GENOMIC DNA]</scope>
    <source>
        <strain evidence="4">ATCC 20868 / MF5171</strain>
    </source>
</reference>
<protein>
    <submittedName>
        <fullName evidence="3">Heterokaryon incompatibility protein, putative</fullName>
    </submittedName>
</protein>
<sequence length="758" mass="85179">MAQNFSPEDLAALISSAFPTTKPSASEAKYAPAEATQDHLQKLEARIKGIEHMLSNILEHISLSAEDAQAGNSQETSRKNKYTISDSTVAAEVKPSGPYKYTPLDASKSQLRILRLHRAEELTDPLTANLETVGLDDNTIKALMYGFSALSYTWGPPVFDGLILVDGHEFPITRSLEKALRRLRYEYKDNAALEINGRLWGKECWIWVDQICINQADIDERGSQVGLMRRIYKKATSVHVWLGEEEDDSSMAIDLLNILGAPPKNAPGEKTIEYPTFTEDTVVRHWNALRALFKRPWWERVWVRQEVALPLMVKMWCGSKSFDLNSLAPALFMLKHISSLGYASTISHSDDETFVSLPWDFHAGTIAKMRQMTRNGSLWVGAAQLLRMTRAAKATDSRDTVFSILGMANPEVYSIVPDYRQEYKQILLLATQAAIKLEYGLEILGACQNPERKDGLPSWIPSLQEKWKAIPFQTTGLHEMRFISRLTTTELPHVHVKDEMLALQGGLIDTISSICPFYVHNTASASSLESVFQSWKAFAHSAASRAHLSLVNFETLIEGTTASQKAYYEVQRQTSQKDYDVWLVECQNTVTQNWIQFMTVMLDKAQDLQPGYQASRVKVHEDGPDAYLFDSAINPFGHLGLNPRLTRSYLLPPSHAMATPHPNHRVHAGLKMYGVGRRFCLTQRGYLALIPAEVRVGDGIALFKGATFPYVLRREGQANVLVGEAFVYGFSGEAWDRSVEVTAREEWGVGLDGWIWIF</sequence>
<dbReference type="HOGENOM" id="CLU_004184_7_5_1"/>
<dbReference type="InterPro" id="IPR010730">
    <property type="entry name" value="HET"/>
</dbReference>
<dbReference type="OMA" id="NHRVHAG"/>
<dbReference type="Pfam" id="PF06985">
    <property type="entry name" value="HET"/>
    <property type="match status" value="1"/>
</dbReference>
<dbReference type="Pfam" id="PF26639">
    <property type="entry name" value="Het-6_barrel"/>
    <property type="match status" value="1"/>
</dbReference>
<dbReference type="AlphaFoldDB" id="S3DMK6"/>
<dbReference type="EMBL" id="KE145358">
    <property type="protein sequence ID" value="EPE33296.1"/>
    <property type="molecule type" value="Genomic_DNA"/>
</dbReference>
<evidence type="ECO:0000313" key="4">
    <source>
        <dbReference type="Proteomes" id="UP000016922"/>
    </source>
</evidence>
<feature type="coiled-coil region" evidence="1">
    <location>
        <begin position="33"/>
        <end position="60"/>
    </location>
</feature>
<dbReference type="eggNOG" id="ENOG502SQBX">
    <property type="taxonomic scope" value="Eukaryota"/>
</dbReference>